<proteinExistence type="inferred from homology"/>
<name>A0ABW0RIP9_9BACL</name>
<dbReference type="PANTHER" id="PTHR24286">
    <property type="entry name" value="CYTOCHROME P450 26"/>
    <property type="match status" value="1"/>
</dbReference>
<dbReference type="InterPro" id="IPR001128">
    <property type="entry name" value="Cyt_P450"/>
</dbReference>
<keyword evidence="4" id="KW-0479">Metal-binding</keyword>
<evidence type="ECO:0000256" key="7">
    <source>
        <dbReference type="ARBA" id="ARBA00023033"/>
    </source>
</evidence>
<evidence type="ECO:0000256" key="2">
    <source>
        <dbReference type="ARBA" id="ARBA00010617"/>
    </source>
</evidence>
<accession>A0ABW0RIP9</accession>
<dbReference type="InterPro" id="IPR002401">
    <property type="entry name" value="Cyt_P450_E_grp-I"/>
</dbReference>
<evidence type="ECO:0000256" key="6">
    <source>
        <dbReference type="ARBA" id="ARBA00023004"/>
    </source>
</evidence>
<evidence type="ECO:0000256" key="3">
    <source>
        <dbReference type="ARBA" id="ARBA00022617"/>
    </source>
</evidence>
<keyword evidence="7" id="KW-0503">Monooxygenase</keyword>
<evidence type="ECO:0000313" key="8">
    <source>
        <dbReference type="EMBL" id="MFC5542767.1"/>
    </source>
</evidence>
<comment type="similarity">
    <text evidence="2">Belongs to the cytochrome P450 family.</text>
</comment>
<protein>
    <submittedName>
        <fullName evidence="8">Cytochrome P450</fullName>
    </submittedName>
</protein>
<reference evidence="9" key="1">
    <citation type="journal article" date="2019" name="Int. J. Syst. Evol. Microbiol.">
        <title>The Global Catalogue of Microorganisms (GCM) 10K type strain sequencing project: providing services to taxonomists for standard genome sequencing and annotation.</title>
        <authorList>
            <consortium name="The Broad Institute Genomics Platform"/>
            <consortium name="The Broad Institute Genome Sequencing Center for Infectious Disease"/>
            <person name="Wu L."/>
            <person name="Ma J."/>
        </authorList>
    </citation>
    <scope>NUCLEOTIDE SEQUENCE [LARGE SCALE GENOMIC DNA]</scope>
    <source>
        <strain evidence="9">CCUG 56331</strain>
    </source>
</reference>
<comment type="cofactor">
    <cofactor evidence="1">
        <name>heme</name>
        <dbReference type="ChEBI" id="CHEBI:30413"/>
    </cofactor>
</comment>
<dbReference type="Gene3D" id="1.10.630.10">
    <property type="entry name" value="Cytochrome P450"/>
    <property type="match status" value="1"/>
</dbReference>
<keyword evidence="9" id="KW-1185">Reference proteome</keyword>
<dbReference type="PRINTS" id="PR00463">
    <property type="entry name" value="EP450I"/>
</dbReference>
<organism evidence="8 9">
    <name type="scientific">Ureibacillus suwonensis</name>
    <dbReference type="NCBI Taxonomy" id="313007"/>
    <lineage>
        <taxon>Bacteria</taxon>
        <taxon>Bacillati</taxon>
        <taxon>Bacillota</taxon>
        <taxon>Bacilli</taxon>
        <taxon>Bacillales</taxon>
        <taxon>Caryophanaceae</taxon>
        <taxon>Ureibacillus</taxon>
    </lineage>
</organism>
<dbReference type="InterPro" id="IPR036396">
    <property type="entry name" value="Cyt_P450_sf"/>
</dbReference>
<evidence type="ECO:0000313" key="9">
    <source>
        <dbReference type="Proteomes" id="UP001595978"/>
    </source>
</evidence>
<dbReference type="CDD" id="cd11067">
    <property type="entry name" value="CYP152"/>
    <property type="match status" value="1"/>
</dbReference>
<keyword evidence="3" id="KW-0349">Heme</keyword>
<dbReference type="EMBL" id="JBHSNQ010000180">
    <property type="protein sequence ID" value="MFC5542767.1"/>
    <property type="molecule type" value="Genomic_DNA"/>
</dbReference>
<comment type="caution">
    <text evidence="8">The sequence shown here is derived from an EMBL/GenBank/DDBJ whole genome shotgun (WGS) entry which is preliminary data.</text>
</comment>
<sequence>MENINEIPRDQGIDHSLTLLKEGYEYILNRRKNLQTDIFETRILGKKAVCLGGKEGAQLFYDQSKFQRQDAFPNRVVETLFGKNAVQTLDGEAHRHRKKMFLNVMTKEKVDNFLDIMKIEWERALDEWSKKNEIVFYEEMKTLLCKAAFKWIGYPLHEDNAETFMNELGAMFESPAAFGPEHWAGRNKRNRMEKKMEKLVEKIRSDEVQVQQDSIMHQFVFYKDLDGNLLDAETAAVEIINILRPVIAISVYINFIVMALAQYPHERVKLKKHPGYAPLFIQEVRRFYPFFPFAVAKAKSSFTWNGYAIQEGTLVLLDIYGTNHDPNLWDNPDEFQPERFANWKDDRFSLIPQGGGNVETTHRCPGEQLTIETMGMALDYLINKMDYEVPEQDMYITMNTIPSIPKSKVILKDVKRVRESIH</sequence>
<dbReference type="RefSeq" id="WP_390310198.1">
    <property type="nucleotide sequence ID" value="NZ_JBHSNQ010000180.1"/>
</dbReference>
<evidence type="ECO:0000256" key="4">
    <source>
        <dbReference type="ARBA" id="ARBA00022723"/>
    </source>
</evidence>
<dbReference type="Proteomes" id="UP001595978">
    <property type="component" value="Unassembled WGS sequence"/>
</dbReference>
<evidence type="ECO:0000256" key="5">
    <source>
        <dbReference type="ARBA" id="ARBA00023002"/>
    </source>
</evidence>
<keyword evidence="6" id="KW-0408">Iron</keyword>
<dbReference type="PANTHER" id="PTHR24286:SF24">
    <property type="entry name" value="LANOSTEROL 14-ALPHA DEMETHYLASE"/>
    <property type="match status" value="1"/>
</dbReference>
<gene>
    <name evidence="8" type="ORF">ACFPOH_13735</name>
</gene>
<dbReference type="SUPFAM" id="SSF48264">
    <property type="entry name" value="Cytochrome P450"/>
    <property type="match status" value="1"/>
</dbReference>
<evidence type="ECO:0000256" key="1">
    <source>
        <dbReference type="ARBA" id="ARBA00001971"/>
    </source>
</evidence>
<keyword evidence="5" id="KW-0560">Oxidoreductase</keyword>
<dbReference type="Pfam" id="PF00067">
    <property type="entry name" value="p450"/>
    <property type="match status" value="1"/>
</dbReference>